<dbReference type="GO" id="GO:0006357">
    <property type="term" value="P:regulation of transcription by RNA polymerase II"/>
    <property type="evidence" value="ECO:0007669"/>
    <property type="project" value="InterPro"/>
</dbReference>
<comment type="subunit">
    <text evidence="4">Component of the Mediator complex.</text>
</comment>
<sequence>MSDPNAMEVEPTFIPFTIPERIQQLNEIDKKIAQIMLHTSKAMTALTPASALPQSASASTATTVDANRQTFKESMDAFVTTLHHVDVHMKRQIFGLQEAGIIDLSNDTPGTAQQEGGDGKGSVRPTAVGTVGGLEMGWLNSRGNRVERGMEGELWGRGRAFLEEVAGSGGEGAPAVGKDGEADAGQPMER</sequence>
<proteinExistence type="inferred from homology"/>
<evidence type="ECO:0000313" key="7">
    <source>
        <dbReference type="Proteomes" id="UP001187682"/>
    </source>
</evidence>
<keyword evidence="4" id="KW-0010">Activator</keyword>
<evidence type="ECO:0000256" key="5">
    <source>
        <dbReference type="SAM" id="MobiDB-lite"/>
    </source>
</evidence>
<dbReference type="Pfam" id="PF10280">
    <property type="entry name" value="Med11"/>
    <property type="match status" value="1"/>
</dbReference>
<gene>
    <name evidence="4" type="primary">MED11</name>
    <name evidence="6" type="ORF">DNG_01812</name>
</gene>
<comment type="caution">
    <text evidence="6">The sequence shown here is derived from an EMBL/GenBank/DDBJ whole genome shotgun (WGS) entry which is preliminary data.</text>
</comment>
<accession>A0AAE8SS06</accession>
<dbReference type="InterPro" id="IPR019404">
    <property type="entry name" value="Mediator_Med11"/>
</dbReference>
<comment type="function">
    <text evidence="4">Component of the Mediator complex, a coactivator involved in the regulated transcription of nearly all RNA polymerase II-dependent genes. Mediator functions as a bridge to convey information from gene-specific regulatory proteins to the basal RNA polymerase II transcription machinery. Mediator is recruited to promoters by direct interactions with regulatory proteins and serves as a scaffold for the assembly of a functional pre-initiation complex with RNA polymerase II and the general transcription factors.</text>
</comment>
<comment type="subcellular location">
    <subcellularLocation>
        <location evidence="1 4">Nucleus</location>
    </subcellularLocation>
</comment>
<feature type="region of interest" description="Disordered" evidence="5">
    <location>
        <begin position="106"/>
        <end position="125"/>
    </location>
</feature>
<dbReference type="AlphaFoldDB" id="A0AAE8SS06"/>
<evidence type="ECO:0000256" key="4">
    <source>
        <dbReference type="RuleBase" id="RU364147"/>
    </source>
</evidence>
<evidence type="ECO:0000256" key="2">
    <source>
        <dbReference type="ARBA" id="ARBA00008186"/>
    </source>
</evidence>
<feature type="region of interest" description="Disordered" evidence="5">
    <location>
        <begin position="166"/>
        <end position="190"/>
    </location>
</feature>
<keyword evidence="4" id="KW-0804">Transcription</keyword>
<dbReference type="EMBL" id="ONZQ02000002">
    <property type="protein sequence ID" value="SPN98771.1"/>
    <property type="molecule type" value="Genomic_DNA"/>
</dbReference>
<evidence type="ECO:0000313" key="6">
    <source>
        <dbReference type="EMBL" id="SPN98771.1"/>
    </source>
</evidence>
<keyword evidence="7" id="KW-1185">Reference proteome</keyword>
<dbReference type="GO" id="GO:0016592">
    <property type="term" value="C:mediator complex"/>
    <property type="evidence" value="ECO:0007669"/>
    <property type="project" value="InterPro"/>
</dbReference>
<comment type="similarity">
    <text evidence="2 4">Belongs to the Mediator complex subunit 11 family.</text>
</comment>
<keyword evidence="4" id="KW-0805">Transcription regulation</keyword>
<name>A0AAE8SS06_9PEZI</name>
<dbReference type="GO" id="GO:0003712">
    <property type="term" value="F:transcription coregulator activity"/>
    <property type="evidence" value="ECO:0007669"/>
    <property type="project" value="InterPro"/>
</dbReference>
<evidence type="ECO:0000256" key="1">
    <source>
        <dbReference type="ARBA" id="ARBA00004123"/>
    </source>
</evidence>
<dbReference type="Gene3D" id="1.10.287.3490">
    <property type="match status" value="1"/>
</dbReference>
<dbReference type="Proteomes" id="UP001187682">
    <property type="component" value="Unassembled WGS sequence"/>
</dbReference>
<protein>
    <recommendedName>
        <fullName evidence="4">Mediator of RNA polymerase II transcription subunit 11</fullName>
    </recommendedName>
    <alternativeName>
        <fullName evidence="4">Mediator complex subunit 11</fullName>
    </alternativeName>
</protein>
<keyword evidence="3 4" id="KW-0539">Nucleus</keyword>
<organism evidence="6 7">
    <name type="scientific">Cephalotrichum gorgonifer</name>
    <dbReference type="NCBI Taxonomy" id="2041049"/>
    <lineage>
        <taxon>Eukaryota</taxon>
        <taxon>Fungi</taxon>
        <taxon>Dikarya</taxon>
        <taxon>Ascomycota</taxon>
        <taxon>Pezizomycotina</taxon>
        <taxon>Sordariomycetes</taxon>
        <taxon>Hypocreomycetidae</taxon>
        <taxon>Microascales</taxon>
        <taxon>Microascaceae</taxon>
        <taxon>Cephalotrichum</taxon>
    </lineage>
</organism>
<reference evidence="6" key="1">
    <citation type="submission" date="2018-03" db="EMBL/GenBank/DDBJ databases">
        <authorList>
            <person name="Guldener U."/>
        </authorList>
    </citation>
    <scope>NUCLEOTIDE SEQUENCE</scope>
</reference>
<evidence type="ECO:0000256" key="3">
    <source>
        <dbReference type="ARBA" id="ARBA00023242"/>
    </source>
</evidence>